<keyword evidence="2" id="KW-0472">Membrane</keyword>
<evidence type="ECO:0000256" key="2">
    <source>
        <dbReference type="SAM" id="Phobius"/>
    </source>
</evidence>
<feature type="transmembrane region" description="Helical" evidence="2">
    <location>
        <begin position="243"/>
        <end position="262"/>
    </location>
</feature>
<keyword evidence="2" id="KW-0812">Transmembrane</keyword>
<feature type="compositionally biased region" description="Acidic residues" evidence="1">
    <location>
        <begin position="7"/>
        <end position="23"/>
    </location>
</feature>
<gene>
    <name evidence="3" type="ORF">POVCU2_0015480</name>
</gene>
<sequence length="314" mass="37702">MVKQVEEELGELEEDKEVEDEDEEKADFLEAHYSFVGTFFKYENEFKEITEKSTPTQKYKKLCDSYNKIYFHNKEHGDRCYKVAKYLQHIKDKNDDDSNYRCKCLNYLLHTNEKFNTYPENNISKLFRSYKQISSKFKTCDRNIEHIKNEDVLGKIKKLYNLHKAMDKLENSIKYNDGYIRNNAEKFAEHYRNTTNDCPTYSSDSYCSILKEIQEYIYRRTKFEKYTEASEILKTLIPNDETFIIVSCIIILGIPFFLYILYKFTPLGSWANIQIKKKKKMWNNLPENEFQLQCSRYDQLNKENSKLNIKYHSA</sequence>
<proteinExistence type="predicted"/>
<evidence type="ECO:0000256" key="1">
    <source>
        <dbReference type="SAM" id="MobiDB-lite"/>
    </source>
</evidence>
<dbReference type="EMBL" id="FLQU01000214">
    <property type="protein sequence ID" value="SBS82470.1"/>
    <property type="molecule type" value="Genomic_DNA"/>
</dbReference>
<dbReference type="Proteomes" id="UP000078560">
    <property type="component" value="Unassembled WGS sequence"/>
</dbReference>
<keyword evidence="2" id="KW-1133">Transmembrane helix</keyword>
<protein>
    <submittedName>
        <fullName evidence="3">PIR Superfamily Protein</fullName>
    </submittedName>
</protein>
<evidence type="ECO:0000313" key="4">
    <source>
        <dbReference type="Proteomes" id="UP000078560"/>
    </source>
</evidence>
<dbReference type="AlphaFoldDB" id="A0A1A8VS18"/>
<feature type="region of interest" description="Disordered" evidence="1">
    <location>
        <begin position="1"/>
        <end position="23"/>
    </location>
</feature>
<accession>A0A1A8VS18</accession>
<evidence type="ECO:0000313" key="3">
    <source>
        <dbReference type="EMBL" id="SBS82470.1"/>
    </source>
</evidence>
<dbReference type="Pfam" id="PF05795">
    <property type="entry name" value="Plasmodium_Vir"/>
    <property type="match status" value="1"/>
</dbReference>
<organism evidence="3 4">
    <name type="scientific">Plasmodium ovale curtisi</name>
    <dbReference type="NCBI Taxonomy" id="864141"/>
    <lineage>
        <taxon>Eukaryota</taxon>
        <taxon>Sar</taxon>
        <taxon>Alveolata</taxon>
        <taxon>Apicomplexa</taxon>
        <taxon>Aconoidasida</taxon>
        <taxon>Haemosporida</taxon>
        <taxon>Plasmodiidae</taxon>
        <taxon>Plasmodium</taxon>
        <taxon>Plasmodium (Plasmodium)</taxon>
    </lineage>
</organism>
<reference evidence="4" key="1">
    <citation type="submission" date="2016-05" db="EMBL/GenBank/DDBJ databases">
        <authorList>
            <person name="Naeem Raeece"/>
        </authorList>
    </citation>
    <scope>NUCLEOTIDE SEQUENCE [LARGE SCALE GENOMIC DNA]</scope>
</reference>
<name>A0A1A8VS18_PLAOA</name>
<dbReference type="InterPro" id="IPR008780">
    <property type="entry name" value="Plasmodium_Vir"/>
</dbReference>